<evidence type="ECO:0000256" key="2">
    <source>
        <dbReference type="ARBA" id="ARBA00022692"/>
    </source>
</evidence>
<evidence type="ECO:0000256" key="1">
    <source>
        <dbReference type="ARBA" id="ARBA00004141"/>
    </source>
</evidence>
<protein>
    <submittedName>
        <fullName evidence="6">TSA: Wollemia nobilis Ref_Wollemi_Transcript_14925_2200 transcribed RNA sequence</fullName>
    </submittedName>
</protein>
<feature type="transmembrane region" description="Helical" evidence="5">
    <location>
        <begin position="233"/>
        <end position="259"/>
    </location>
</feature>
<proteinExistence type="predicted"/>
<feature type="transmembrane region" description="Helical" evidence="5">
    <location>
        <begin position="480"/>
        <end position="499"/>
    </location>
</feature>
<feature type="transmembrane region" description="Helical" evidence="5">
    <location>
        <begin position="325"/>
        <end position="347"/>
    </location>
</feature>
<evidence type="ECO:0000313" key="6">
    <source>
        <dbReference type="EMBL" id="JAG86565.1"/>
    </source>
</evidence>
<reference evidence="6" key="1">
    <citation type="submission" date="2015-02" db="EMBL/GenBank/DDBJ databases">
        <title>A transcriptome of Wollemia nobilis - a relic of Gondwana.</title>
        <authorList>
            <person name="Chia J.Y."/>
            <person name="Leong Y.S."/>
            <person name="Abdul Karim S."/>
            <person name="Wan Azmi N."/>
            <person name="Hercus R."/>
            <person name="Croft L."/>
        </authorList>
    </citation>
    <scope>NUCLEOTIDE SEQUENCE</scope>
    <source>
        <strain evidence="6">MaeBrown</strain>
        <tissue evidence="6">Leaf</tissue>
    </source>
</reference>
<dbReference type="PANTHER" id="PTHR10283:SF82">
    <property type="entry name" value="SOLUTE CARRIER FAMILY 13 MEMBER 2"/>
    <property type="match status" value="1"/>
</dbReference>
<keyword evidence="4 5" id="KW-0472">Membrane</keyword>
<organism evidence="6">
    <name type="scientific">Wollemia nobilis</name>
    <dbReference type="NCBI Taxonomy" id="56998"/>
    <lineage>
        <taxon>Eukaryota</taxon>
        <taxon>Viridiplantae</taxon>
        <taxon>Streptophyta</taxon>
        <taxon>Embryophyta</taxon>
        <taxon>Tracheophyta</taxon>
        <taxon>Spermatophyta</taxon>
        <taxon>Pinopsida</taxon>
        <taxon>Pinidae</taxon>
        <taxon>Conifers II</taxon>
        <taxon>Araucariales</taxon>
        <taxon>Araucariaceae</taxon>
        <taxon>Wollemia</taxon>
    </lineage>
</organism>
<dbReference type="InterPro" id="IPR001898">
    <property type="entry name" value="SLC13A/DASS"/>
</dbReference>
<dbReference type="PANTHER" id="PTHR10283">
    <property type="entry name" value="SOLUTE CARRIER FAMILY 13 MEMBER"/>
    <property type="match status" value="1"/>
</dbReference>
<feature type="transmembrane region" description="Helical" evidence="5">
    <location>
        <begin position="279"/>
        <end position="301"/>
    </location>
</feature>
<accession>A0A0C9QPD7</accession>
<feature type="transmembrane region" description="Helical" evidence="5">
    <location>
        <begin position="525"/>
        <end position="547"/>
    </location>
</feature>
<keyword evidence="2 5" id="KW-0812">Transmembrane</keyword>
<dbReference type="Pfam" id="PF00939">
    <property type="entry name" value="Na_sulph_symp"/>
    <property type="match status" value="1"/>
</dbReference>
<name>A0A0C9QPD7_9CONI</name>
<evidence type="ECO:0000256" key="3">
    <source>
        <dbReference type="ARBA" id="ARBA00022989"/>
    </source>
</evidence>
<feature type="transmembrane region" description="Helical" evidence="5">
    <location>
        <begin position="43"/>
        <end position="60"/>
    </location>
</feature>
<comment type="subcellular location">
    <subcellularLocation>
        <location evidence="1">Membrane</location>
        <topology evidence="1">Multi-pass membrane protein</topology>
    </subcellularLocation>
</comment>
<dbReference type="AlphaFoldDB" id="A0A0C9QPD7"/>
<feature type="transmembrane region" description="Helical" evidence="5">
    <location>
        <begin position="362"/>
        <end position="381"/>
    </location>
</feature>
<feature type="transmembrane region" description="Helical" evidence="5">
    <location>
        <begin position="401"/>
        <end position="419"/>
    </location>
</feature>
<evidence type="ECO:0000256" key="4">
    <source>
        <dbReference type="ARBA" id="ARBA00023136"/>
    </source>
</evidence>
<sequence>MEGESEDLRSTLLRPDAQSRSFWAAAKSTVIAWAEAKGLTKKNVAVVSGPLVCVVVLQFVDAGAKCRSMLGALCWIFIWWLTDAVPVAVTSLAPLYLFSLMGIQKADAVAKSYMNDVITMVIGSFILVIAVEEYGLHKRLALRMLVAFGGRDMNPRLLLLGFCGSTFFVSMWMHNVAATVMMMPVATGVLTHLMAGNASPSSLPVSQKPDKQQEELAQQVVVHQDLVMFCKAVVLGVMYGAAIGGMSTLTGTGVNMILVGMWQTYFPSAPPITFMKWSLFAFPMAFMLFLVLWAILCLLYCSKTSTKSISSSVDRSHLKMELDRLGSMCFAEKMVLSLFAVLIILWMTKNITNDIPGWGDLLAGYPGDGTASVMVATLLFIIPSGKAPGERLMDWNKCKKFPWHIVLLLGAGFAIADSVKSSGLAELISRNLDFLEAAPYLAITPIVALLSSTLTEFASNNATTTLFVPLLIQLAPSMHIHPLLLMVPAAIGAQFSFLLPTGTPSNVVGFTTGYLDMNDMLKVGIILKIAGIAAISSFMPSLGAYVFGIDRPI</sequence>
<feature type="transmembrane region" description="Helical" evidence="5">
    <location>
        <begin position="439"/>
        <end position="459"/>
    </location>
</feature>
<feature type="transmembrane region" description="Helical" evidence="5">
    <location>
        <begin position="72"/>
        <end position="97"/>
    </location>
</feature>
<dbReference type="EMBL" id="GCHU01014840">
    <property type="protein sequence ID" value="JAG86565.1"/>
    <property type="molecule type" value="Transcribed_RNA"/>
</dbReference>
<dbReference type="CDD" id="cd01115">
    <property type="entry name" value="SLC13_permease"/>
    <property type="match status" value="1"/>
</dbReference>
<dbReference type="GO" id="GO:0005886">
    <property type="term" value="C:plasma membrane"/>
    <property type="evidence" value="ECO:0007669"/>
    <property type="project" value="TreeGrafter"/>
</dbReference>
<dbReference type="GO" id="GO:0015140">
    <property type="term" value="F:malate transmembrane transporter activity"/>
    <property type="evidence" value="ECO:0007669"/>
    <property type="project" value="UniProtKB-ARBA"/>
</dbReference>
<feature type="transmembrane region" description="Helical" evidence="5">
    <location>
        <begin position="157"/>
        <end position="174"/>
    </location>
</feature>
<keyword evidence="3 5" id="KW-1133">Transmembrane helix</keyword>
<feature type="transmembrane region" description="Helical" evidence="5">
    <location>
        <begin position="117"/>
        <end position="136"/>
    </location>
</feature>
<evidence type="ECO:0000256" key="5">
    <source>
        <dbReference type="SAM" id="Phobius"/>
    </source>
</evidence>